<protein>
    <submittedName>
        <fullName evidence="2">Unannotated protein</fullName>
    </submittedName>
</protein>
<dbReference type="EMBL" id="CAFBNF010000065">
    <property type="protein sequence ID" value="CAB4939734.1"/>
    <property type="molecule type" value="Genomic_DNA"/>
</dbReference>
<sequence length="199" mass="21659">MLARNGLGRGEEASRCRYHSGLSLHRLEEHGGGEWVDGVGEGDWVTERHEGHVARKRLERLTLGRLSGECEGSHRAPVEGVDGGHHAGSSGKTTQLERGFVRLGTRVAEEHSAATSARGVEQSQQPLGQQHSGLVHGEVAGVAKRGHLPSHRLDHRRMGVPQGIDRDASHEVEVLDAVDVPHPSTLTTHERNRRRSVVV</sequence>
<organism evidence="2">
    <name type="scientific">freshwater metagenome</name>
    <dbReference type="NCBI Taxonomy" id="449393"/>
    <lineage>
        <taxon>unclassified sequences</taxon>
        <taxon>metagenomes</taxon>
        <taxon>ecological metagenomes</taxon>
    </lineage>
</organism>
<gene>
    <name evidence="2" type="ORF">UFOPK3773_00779</name>
</gene>
<evidence type="ECO:0000313" key="2">
    <source>
        <dbReference type="EMBL" id="CAB4939734.1"/>
    </source>
</evidence>
<reference evidence="2" key="1">
    <citation type="submission" date="2020-05" db="EMBL/GenBank/DDBJ databases">
        <authorList>
            <person name="Chiriac C."/>
            <person name="Salcher M."/>
            <person name="Ghai R."/>
            <person name="Kavagutti S V."/>
        </authorList>
    </citation>
    <scope>NUCLEOTIDE SEQUENCE</scope>
</reference>
<name>A0A6J7JAW7_9ZZZZ</name>
<dbReference type="AlphaFoldDB" id="A0A6J7JAW7"/>
<feature type="compositionally biased region" description="Basic and acidic residues" evidence="1">
    <location>
        <begin position="71"/>
        <end position="85"/>
    </location>
</feature>
<evidence type="ECO:0000256" key="1">
    <source>
        <dbReference type="SAM" id="MobiDB-lite"/>
    </source>
</evidence>
<feature type="region of interest" description="Disordered" evidence="1">
    <location>
        <begin position="70"/>
        <end position="94"/>
    </location>
</feature>
<proteinExistence type="predicted"/>
<accession>A0A6J7JAW7</accession>